<feature type="compositionally biased region" description="Polar residues" evidence="2">
    <location>
        <begin position="1460"/>
        <end position="1482"/>
    </location>
</feature>
<organism evidence="4 5">
    <name type="scientific">Formicarius rufipectus</name>
    <dbReference type="NCBI Taxonomy" id="1118560"/>
    <lineage>
        <taxon>Eukaryota</taxon>
        <taxon>Metazoa</taxon>
        <taxon>Chordata</taxon>
        <taxon>Craniata</taxon>
        <taxon>Vertebrata</taxon>
        <taxon>Euteleostomi</taxon>
        <taxon>Archelosauria</taxon>
        <taxon>Archosauria</taxon>
        <taxon>Dinosauria</taxon>
        <taxon>Saurischia</taxon>
        <taxon>Theropoda</taxon>
        <taxon>Coelurosauria</taxon>
        <taxon>Aves</taxon>
        <taxon>Neognathae</taxon>
        <taxon>Neoaves</taxon>
        <taxon>Telluraves</taxon>
        <taxon>Australaves</taxon>
        <taxon>Passeriformes</taxon>
        <taxon>Formicariidae</taxon>
        <taxon>Formicarius</taxon>
    </lineage>
</organism>
<feature type="compositionally biased region" description="Basic residues" evidence="2">
    <location>
        <begin position="760"/>
        <end position="774"/>
    </location>
</feature>
<feature type="compositionally biased region" description="Polar residues" evidence="2">
    <location>
        <begin position="1396"/>
        <end position="1410"/>
    </location>
</feature>
<feature type="compositionally biased region" description="Low complexity" evidence="2">
    <location>
        <begin position="1522"/>
        <end position="1531"/>
    </location>
</feature>
<feature type="compositionally biased region" description="Polar residues" evidence="2">
    <location>
        <begin position="1606"/>
        <end position="1615"/>
    </location>
</feature>
<gene>
    <name evidence="4" type="primary">Usf3</name>
    <name evidence="4" type="ORF">FORRUF_R11923</name>
</gene>
<dbReference type="InterPro" id="IPR011598">
    <property type="entry name" value="bHLH_dom"/>
</dbReference>
<feature type="compositionally biased region" description="Polar residues" evidence="2">
    <location>
        <begin position="1896"/>
        <end position="1906"/>
    </location>
</feature>
<feature type="non-terminal residue" evidence="4">
    <location>
        <position position="1"/>
    </location>
</feature>
<dbReference type="GO" id="GO:0000977">
    <property type="term" value="F:RNA polymerase II transcription regulatory region sequence-specific DNA binding"/>
    <property type="evidence" value="ECO:0007669"/>
    <property type="project" value="TreeGrafter"/>
</dbReference>
<dbReference type="PANTHER" id="PTHR46970:SF1">
    <property type="entry name" value="BASIC HELIX-LOOP-HELIX DOMAIN-CONTAINING PROTEIN USF3"/>
    <property type="match status" value="1"/>
</dbReference>
<keyword evidence="1" id="KW-0175">Coiled coil</keyword>
<sequence>VERHRKKKINAGINRIGELIPCSPALKQSKNMILDQAFKYITEMKRQNDELLLNGGNNEQAEEIKKLRKQLDELQKENGRYIELLKANDICLYDDPTIHWKGNLKNAKVSVVIPSDPVQKNIIVYSNGSQPNGNNQGASVQGITFNVGHNLQKQTANVVPVQRTCNLVTPVTIAGVYPTENKPWSQPTASPLASAQTAPAGHVLELSTPENERGVLTTAPASSQNASQSRIEKELQCSSSNAPQNDQNPPKSKNDEESTKSTKKTLLQGISLPFSASAEASQVQQVNATCSNTNNSRSDLQESCVISTTDTACVPPVRLSTADSFPSVNVLKSVDVSSAGVPATSAGEGVKAVTAISTLAASPLENCWSFSGSSGVGTSDLKNMSSLTRMPSAGNTQTTWTTLQLAGNTVQPLSQTPSGIMTTLLNEPVNGAGTVSSAHSRPLTTSISLNASLPGDGQAAEQIVVTLPSCPPLPMQPLISQPQVKTQAAGNILPLNSTMQVIQMAQPVASAVTGAPANQNVIILQPPNSAPCPPIVRAEVPSQNVSQQIVIIQAANQNPLPLLSAQPSASVRVPVNGPTAVANSNNSMQNASLPQTFGGKHLVHILPRPSSLPSSSSSQTFSVTMSNQQHPQTISLNGQLFALQPVMSSSGASNQAPMQIIQPTTSEDPNTNVALNTFGALANLNQSISQMAGQSCLHLSLSHPTNPATINNQIATVNCVSLPTSVASSVPTEVSVLTSASNSINVSPQKAAAGLPSSAKSKRTNKKPSTKKHQAVNNKVACPAVPCKDAGKVDCAPVETVAKHSNGEGLLEITPAVSQALTTSQSSSAGAPSGINISDSHSKETVSSEQAPVPELNSAESPASSPLESVVPEQLPLVPLTAKDAAPRQQGRGPQNHPPPVSALSESHKPCEPSSTLTSSCSEAQVTHSQVTGTAAAQSSTASHSSKAGMISESCNIAQDSPVVMQDADLLEGQGVTKMLSDLTKERTAVEKTSSFTVQGEHSNFPMETSKSAESNVDLPEKPELLLMNAEGDTLSQHHSCISDQEVVSASLISSRQADSPMSTSSGSSRGFSVASMLPDTAREDVTSSTSTSTCNSCTFSEQTDIVALAARAIFDQENLEKGGGGMQVNTRDGVSKSTEVAPLEREQQSFKLQPVKENNTGPLEAPPNKFTAHDTAQANVDRQVEKPSCSVGGVETPSTSLQISTSQTPSITSLSVNNLIHQSRIVHPLVSCSSLSQSSEPASVPATVSLSLPSSTYINQSPGPPMMSDYAQEQLNAIRASTMQAPQLQESHLKQQNHEGRKESTKRAVQDDLLLSTAKRQKQCQTAPLRLEGMALMNRTPESIADQTQMLVGQIPPNSSNSVVSVSNQGHADGLSRLFPPNSNFVTPALRQTEVQCSSQPSISEQPGQAGQHLQPIQHVPPQGISHLHSNHPYLKQQQAGQLRERHHLYQLQHHVTHGENSVHSQPHSVHQQRTIQQEVQMQKKRNLIQGTQATQLSLQQKHHGSDQTRQKGGQPHPHHQQMQQQMQQHFGASQPEKNCENPATSRNHHNHPQSHINQDIMHQQQQDVNSRQQGSASEHVSGHSQMQRLMTSRGLEQQMVSQASIVTRPSDMTCTPHRQERNRVSSYSAEALIGKTPSNSEQRIGISLQGPRVSDQLEMRSYLDVSRNKGLAIHNMQGRLSVDHTVGSDVQRLSDCQTFKPTGPNQQPTGNFDVQASRNSEIGNSVSSLRGMQSQAFRIGQNTGPSIERQKRLPYQPVQGIPTGNALPSRENENTCHQSFMQSLLAPHLGDQVSGSQRSIPEHQRNTQCGPSSTIEYNCPPARESVHIRRDGDGQSRESCDMSIGAINTRNSSLTIPFSSSSSSGDIQGRNTSPNISVQKSNPMRMTDSHGTKSHMNTPVSSNMHGVVRPTHPHPAVSHGNGEQGQPSVRQPNSSVTQRSRHPLQDNGGSKIRQPERNRSGNQRHGNVFDPSLPHLPLSTSGSMILGRQQSAMEKRGSIVRFMSDGPQVSNDNAAPDQHTLSQNFGFPFIPEGGMNPPINANTSFIPPVTQPSATRTPALIPVDPQNTLPSFYPPYSPAHPTLSNDISIPYFPNQMFPNPSTEKPSSGSLNNRFGSILSPPRPVGFAQPSFPLLPDMPPMHMTNTSHLSNFNLTSLFPEIATALPPDGSAMSPLLSIANTSASDSSKQSSNRPAHNISHILGHDCSSAV</sequence>
<feature type="coiled-coil region" evidence="1">
    <location>
        <begin position="57"/>
        <end position="84"/>
    </location>
</feature>
<evidence type="ECO:0000259" key="3">
    <source>
        <dbReference type="PROSITE" id="PS50888"/>
    </source>
</evidence>
<feature type="region of interest" description="Disordered" evidence="2">
    <location>
        <begin position="1606"/>
        <end position="1625"/>
    </location>
</feature>
<dbReference type="Proteomes" id="UP000520463">
    <property type="component" value="Unassembled WGS sequence"/>
</dbReference>
<feature type="compositionally biased region" description="Low complexity" evidence="2">
    <location>
        <begin position="854"/>
        <end position="869"/>
    </location>
</feature>
<keyword evidence="5" id="KW-1185">Reference proteome</keyword>
<dbReference type="Pfam" id="PF00010">
    <property type="entry name" value="HLH"/>
    <property type="match status" value="1"/>
</dbReference>
<name>A0A7L0MY19_9PASS</name>
<feature type="non-terminal residue" evidence="4">
    <location>
        <position position="2211"/>
    </location>
</feature>
<dbReference type="SMART" id="SM00353">
    <property type="entry name" value="HLH"/>
    <property type="match status" value="1"/>
</dbReference>
<dbReference type="PROSITE" id="PS50888">
    <property type="entry name" value="BHLH"/>
    <property type="match status" value="1"/>
</dbReference>
<feature type="region of interest" description="Disordered" evidence="2">
    <location>
        <begin position="1497"/>
        <end position="1600"/>
    </location>
</feature>
<comment type="caution">
    <text evidence="4">The sequence shown here is derived from an EMBL/GenBank/DDBJ whole genome shotgun (WGS) entry which is preliminary data.</text>
</comment>
<evidence type="ECO:0000256" key="2">
    <source>
        <dbReference type="SAM" id="MobiDB-lite"/>
    </source>
</evidence>
<dbReference type="OrthoDB" id="690068at2759"/>
<dbReference type="InterPro" id="IPR048064">
    <property type="entry name" value="USF3_bHLH"/>
</dbReference>
<feature type="compositionally biased region" description="Polar residues" evidence="2">
    <location>
        <begin position="236"/>
        <end position="251"/>
    </location>
</feature>
<evidence type="ECO:0000256" key="1">
    <source>
        <dbReference type="SAM" id="Coils"/>
    </source>
</evidence>
<feature type="compositionally biased region" description="Polar residues" evidence="2">
    <location>
        <begin position="913"/>
        <end position="924"/>
    </location>
</feature>
<feature type="region of interest" description="Disordered" evidence="2">
    <location>
        <begin position="1458"/>
        <end position="1482"/>
    </location>
</feature>
<protein>
    <submittedName>
        <fullName evidence="4">USF3 protein</fullName>
    </submittedName>
</protein>
<evidence type="ECO:0000313" key="5">
    <source>
        <dbReference type="Proteomes" id="UP000520463"/>
    </source>
</evidence>
<feature type="compositionally biased region" description="Polar residues" evidence="2">
    <location>
        <begin position="1867"/>
        <end position="1886"/>
    </location>
</feature>
<evidence type="ECO:0000313" key="4">
    <source>
        <dbReference type="EMBL" id="NXK86064.1"/>
    </source>
</evidence>
<dbReference type="PANTHER" id="PTHR46970">
    <property type="entry name" value="BASIC HELIX-LOOP-HELIX DOMAIN-CONTAINING PROTEIN USF3"/>
    <property type="match status" value="1"/>
</dbReference>
<feature type="region of interest" description="Disordered" evidence="2">
    <location>
        <begin position="822"/>
        <end position="869"/>
    </location>
</feature>
<dbReference type="EMBL" id="VXAU01000294">
    <property type="protein sequence ID" value="NXK86064.1"/>
    <property type="molecule type" value="Genomic_DNA"/>
</dbReference>
<feature type="compositionally biased region" description="Low complexity" evidence="2">
    <location>
        <begin position="1060"/>
        <end position="1074"/>
    </location>
</feature>
<feature type="region of interest" description="Disordered" evidence="2">
    <location>
        <begin position="885"/>
        <end position="924"/>
    </location>
</feature>
<dbReference type="GO" id="GO:0001228">
    <property type="term" value="F:DNA-binding transcription activator activity, RNA polymerase II-specific"/>
    <property type="evidence" value="ECO:0007669"/>
    <property type="project" value="TreeGrafter"/>
</dbReference>
<dbReference type="InterPro" id="IPR036638">
    <property type="entry name" value="HLH_DNA-bd_sf"/>
</dbReference>
<accession>A0A7L0MY19</accession>
<dbReference type="FunFam" id="4.10.280.10:FF:000051">
    <property type="entry name" value="Basic helix-loop-helix domain-containing protein KIAA2018"/>
    <property type="match status" value="1"/>
</dbReference>
<reference evidence="4 5" key="1">
    <citation type="submission" date="2019-09" db="EMBL/GenBank/DDBJ databases">
        <title>Bird 10,000 Genomes (B10K) Project - Family phase.</title>
        <authorList>
            <person name="Zhang G."/>
        </authorList>
    </citation>
    <scope>NUCLEOTIDE SEQUENCE [LARGE SCALE GENOMIC DNA]</scope>
    <source>
        <strain evidence="4">B10K-DU-001-43</strain>
        <tissue evidence="4">Muscle</tissue>
    </source>
</reference>
<feature type="region of interest" description="Disordered" evidence="2">
    <location>
        <begin position="1285"/>
        <end position="1308"/>
    </location>
</feature>
<dbReference type="GO" id="GO:0046983">
    <property type="term" value="F:protein dimerization activity"/>
    <property type="evidence" value="ECO:0007669"/>
    <property type="project" value="InterPro"/>
</dbReference>
<dbReference type="GO" id="GO:0010719">
    <property type="term" value="P:negative regulation of epithelial to mesenchymal transition"/>
    <property type="evidence" value="ECO:0007669"/>
    <property type="project" value="TreeGrafter"/>
</dbReference>
<feature type="compositionally biased region" description="Polar residues" evidence="2">
    <location>
        <begin position="219"/>
        <end position="229"/>
    </location>
</feature>
<feature type="region of interest" description="Disordered" evidence="2">
    <location>
        <begin position="219"/>
        <end position="264"/>
    </location>
</feature>
<feature type="region of interest" description="Disordered" evidence="2">
    <location>
        <begin position="747"/>
        <end position="777"/>
    </location>
</feature>
<feature type="region of interest" description="Disordered" evidence="2">
    <location>
        <begin position="1054"/>
        <end position="1074"/>
    </location>
</feature>
<feature type="region of interest" description="Disordered" evidence="2">
    <location>
        <begin position="1793"/>
        <end position="1816"/>
    </location>
</feature>
<dbReference type="InterPro" id="IPR053252">
    <property type="entry name" value="EMT_regulator"/>
</dbReference>
<feature type="compositionally biased region" description="Basic and acidic residues" evidence="2">
    <location>
        <begin position="1292"/>
        <end position="1308"/>
    </location>
</feature>
<feature type="compositionally biased region" description="Polar residues" evidence="2">
    <location>
        <begin position="1555"/>
        <end position="1600"/>
    </location>
</feature>
<feature type="domain" description="BHLH" evidence="3">
    <location>
        <begin position="1"/>
        <end position="44"/>
    </location>
</feature>
<feature type="region of interest" description="Disordered" evidence="2">
    <location>
        <begin position="1855"/>
        <end position="1983"/>
    </location>
</feature>
<dbReference type="Gene3D" id="4.10.280.10">
    <property type="entry name" value="Helix-loop-helix DNA-binding domain"/>
    <property type="match status" value="1"/>
</dbReference>
<feature type="region of interest" description="Disordered" evidence="2">
    <location>
        <begin position="1396"/>
        <end position="1430"/>
    </location>
</feature>
<feature type="region of interest" description="Disordered" evidence="2">
    <location>
        <begin position="1186"/>
        <end position="1205"/>
    </location>
</feature>
<dbReference type="CDD" id="cd18910">
    <property type="entry name" value="bHLHzip_USF3"/>
    <property type="match status" value="1"/>
</dbReference>
<proteinExistence type="predicted"/>
<dbReference type="SUPFAM" id="SSF47459">
    <property type="entry name" value="HLH, helix-loop-helix DNA-binding domain"/>
    <property type="match status" value="1"/>
</dbReference>
<feature type="compositionally biased region" description="Polar residues" evidence="2">
    <location>
        <begin position="1926"/>
        <end position="1940"/>
    </location>
</feature>